<dbReference type="InterPro" id="IPR036058">
    <property type="entry name" value="Kazal_dom_sf"/>
</dbReference>
<comment type="subcellular location">
    <subcellularLocation>
        <location evidence="1">Secreted</location>
    </subcellularLocation>
</comment>
<keyword evidence="2" id="KW-0964">Secreted</keyword>
<organism evidence="5 6">
    <name type="scientific">Odocoileus virginianus</name>
    <name type="common">White-tailed deer</name>
    <dbReference type="NCBI Taxonomy" id="9874"/>
    <lineage>
        <taxon>Eukaryota</taxon>
        <taxon>Metazoa</taxon>
        <taxon>Chordata</taxon>
        <taxon>Craniata</taxon>
        <taxon>Vertebrata</taxon>
        <taxon>Euteleostomi</taxon>
        <taxon>Mammalia</taxon>
        <taxon>Eutheria</taxon>
        <taxon>Laurasiatheria</taxon>
        <taxon>Artiodactyla</taxon>
        <taxon>Ruminantia</taxon>
        <taxon>Pecora</taxon>
        <taxon>Cervidae</taxon>
        <taxon>Odocoileinae</taxon>
        <taxon>Odocoileus</taxon>
    </lineage>
</organism>
<proteinExistence type="predicted"/>
<dbReference type="RefSeq" id="XP_070315563.1">
    <property type="nucleotide sequence ID" value="XM_070459462.1"/>
</dbReference>
<evidence type="ECO:0000256" key="2">
    <source>
        <dbReference type="ARBA" id="ARBA00022525"/>
    </source>
</evidence>
<evidence type="ECO:0000313" key="5">
    <source>
        <dbReference type="Proteomes" id="UP001652640"/>
    </source>
</evidence>
<dbReference type="InterPro" id="IPR050159">
    <property type="entry name" value="Kazal-type_SerProtInhib"/>
</dbReference>
<dbReference type="PANTHER" id="PTHR47499:SF6">
    <property type="entry name" value="SERINE PROTEASE INHIBITOR KAZAL-TYPE 6"/>
    <property type="match status" value="1"/>
</dbReference>
<accession>A0ABM4HJ16</accession>
<dbReference type="PROSITE" id="PS51465">
    <property type="entry name" value="KAZAL_2"/>
    <property type="match status" value="1"/>
</dbReference>
<dbReference type="PANTHER" id="PTHR47499">
    <property type="entry name" value="SERINE PROTEASE INHIBITOR KAZAL-TYPE 7 SPINK7"/>
    <property type="match status" value="1"/>
</dbReference>
<sequence length="91" mass="10413">MEKMQTFFVALMVIGYFSYTFGNIGEKDISCSYYQKKTVQQKHRCSIRVSPICASNNVTYSNSCVYCFAKIALELTLSVQHLGKCQKFKKS</sequence>
<reference evidence="5" key="1">
    <citation type="journal article" date="2022" name="J. Hered.">
        <title>A De Novo Chromosome-Level Genome Assembly of the White-Tailed Deer, Odocoileus Virginianus.</title>
        <authorList>
            <person name="London E.W."/>
            <person name="Roca A.L."/>
            <person name="Novakofski J.E."/>
            <person name="Mateus-Pinilla N.E."/>
        </authorList>
    </citation>
    <scope>NUCLEOTIDE SEQUENCE [LARGE SCALE GENOMIC DNA]</scope>
</reference>
<feature type="domain" description="Kazal-like" evidence="4">
    <location>
        <begin position="25"/>
        <end position="87"/>
    </location>
</feature>
<dbReference type="Gene3D" id="3.30.60.30">
    <property type="match status" value="1"/>
</dbReference>
<name>A0ABM4HJ16_ODOVR</name>
<reference evidence="6" key="2">
    <citation type="submission" date="2025-08" db="UniProtKB">
        <authorList>
            <consortium name="RefSeq"/>
        </authorList>
    </citation>
    <scope>IDENTIFICATION</scope>
    <source>
        <tissue evidence="6">Tongue muscle</tissue>
    </source>
</reference>
<keyword evidence="3" id="KW-1015">Disulfide bond</keyword>
<dbReference type="CDD" id="cd00104">
    <property type="entry name" value="KAZAL_FS"/>
    <property type="match status" value="1"/>
</dbReference>
<dbReference type="Proteomes" id="UP001652640">
    <property type="component" value="Chromosome 3"/>
</dbReference>
<evidence type="ECO:0000256" key="3">
    <source>
        <dbReference type="ARBA" id="ARBA00023157"/>
    </source>
</evidence>
<dbReference type="InterPro" id="IPR002350">
    <property type="entry name" value="Kazal_dom"/>
</dbReference>
<dbReference type="Pfam" id="PF00050">
    <property type="entry name" value="Kazal_1"/>
    <property type="match status" value="1"/>
</dbReference>
<evidence type="ECO:0000256" key="1">
    <source>
        <dbReference type="ARBA" id="ARBA00004613"/>
    </source>
</evidence>
<evidence type="ECO:0000259" key="4">
    <source>
        <dbReference type="PROSITE" id="PS51465"/>
    </source>
</evidence>
<keyword evidence="5" id="KW-1185">Reference proteome</keyword>
<dbReference type="GeneID" id="139032430"/>
<protein>
    <submittedName>
        <fullName evidence="6">Ovomucoid-like</fullName>
    </submittedName>
</protein>
<dbReference type="SUPFAM" id="SSF100895">
    <property type="entry name" value="Kazal-type serine protease inhibitors"/>
    <property type="match status" value="1"/>
</dbReference>
<dbReference type="SMART" id="SM00280">
    <property type="entry name" value="KAZAL"/>
    <property type="match status" value="1"/>
</dbReference>
<evidence type="ECO:0000313" key="6">
    <source>
        <dbReference type="RefSeq" id="XP_070315563.1"/>
    </source>
</evidence>
<gene>
    <name evidence="6" type="primary">LOC139032430</name>
</gene>
<dbReference type="PROSITE" id="PS00282">
    <property type="entry name" value="KAZAL_1"/>
    <property type="match status" value="1"/>
</dbReference>